<dbReference type="EMBL" id="BAAFSF010000001">
    <property type="protein sequence ID" value="GAB1251689.1"/>
    <property type="molecule type" value="Genomic_DNA"/>
</dbReference>
<dbReference type="InterPro" id="IPR036388">
    <property type="entry name" value="WH-like_DNA-bd_sf"/>
</dbReference>
<name>A0ABQ0E1T7_9PORP</name>
<dbReference type="InterPro" id="IPR019707">
    <property type="entry name" value="DUF2582"/>
</dbReference>
<dbReference type="Gene3D" id="1.10.10.10">
    <property type="entry name" value="Winged helix-like DNA-binding domain superfamily/Winged helix DNA-binding domain"/>
    <property type="match status" value="1"/>
</dbReference>
<evidence type="ECO:0000313" key="2">
    <source>
        <dbReference type="Proteomes" id="UP001628220"/>
    </source>
</evidence>
<comment type="caution">
    <text evidence="1">The sequence shown here is derived from an EMBL/GenBank/DDBJ whole genome shotgun (WGS) entry which is preliminary data.</text>
</comment>
<sequence length="70" mass="7731">MISVNNIGESAGIVWNALNDLGKLDIKQLKKATKLRTDKELFAAIGWLAKEGKLCFEESEDGTTLITLCY</sequence>
<dbReference type="Pfam" id="PF10771">
    <property type="entry name" value="DUF2582"/>
    <property type="match status" value="1"/>
</dbReference>
<accession>A0ABQ0E1T7</accession>
<evidence type="ECO:0000313" key="1">
    <source>
        <dbReference type="EMBL" id="GAB1251689.1"/>
    </source>
</evidence>
<proteinExistence type="predicted"/>
<organism evidence="1 2">
    <name type="scientific">Porphyromonas miyakawae</name>
    <dbReference type="NCBI Taxonomy" id="3137470"/>
    <lineage>
        <taxon>Bacteria</taxon>
        <taxon>Pseudomonadati</taxon>
        <taxon>Bacteroidota</taxon>
        <taxon>Bacteroidia</taxon>
        <taxon>Bacteroidales</taxon>
        <taxon>Porphyromonadaceae</taxon>
        <taxon>Porphyromonas</taxon>
    </lineage>
</organism>
<dbReference type="RefSeq" id="WP_411915492.1">
    <property type="nucleotide sequence ID" value="NZ_BAAFSF010000001.1"/>
</dbReference>
<reference evidence="1 2" key="1">
    <citation type="journal article" date="2025" name="Int. J. Syst. Evol. Microbiol.">
        <title>Desulfovibrio falkowii sp. nov., Porphyromonas miyakawae sp. nov., Mediterraneibacter flintii sp. nov. and Owariibacterium komagatae gen. nov., sp. nov., isolated from human faeces.</title>
        <authorList>
            <person name="Hamaguchi T."/>
            <person name="Ohara M."/>
            <person name="Hisatomi A."/>
            <person name="Sekiguchi K."/>
            <person name="Takeda J.I."/>
            <person name="Ueyama J."/>
            <person name="Ito M."/>
            <person name="Nishiwaki H."/>
            <person name="Ogi T."/>
            <person name="Hirayama M."/>
            <person name="Ohkuma M."/>
            <person name="Sakamoto M."/>
            <person name="Ohno K."/>
        </authorList>
    </citation>
    <scope>NUCLEOTIDE SEQUENCE [LARGE SCALE GENOMIC DNA]</scope>
    <source>
        <strain evidence="1 2">13CB11C</strain>
    </source>
</reference>
<gene>
    <name evidence="1" type="ORF">Tsumi_07930</name>
</gene>
<dbReference type="Proteomes" id="UP001628220">
    <property type="component" value="Unassembled WGS sequence"/>
</dbReference>
<keyword evidence="2" id="KW-1185">Reference proteome</keyword>
<protein>
    <submittedName>
        <fullName evidence="1">Winged helix-turn-helix domain-containing protein</fullName>
    </submittedName>
</protein>